<protein>
    <recommendedName>
        <fullName evidence="1">Sdz-33 F-box domain-containing protein</fullName>
    </recommendedName>
</protein>
<organism evidence="2 3">
    <name type="scientific">Caenorhabditis briggsae</name>
    <dbReference type="NCBI Taxonomy" id="6238"/>
    <lineage>
        <taxon>Eukaryota</taxon>
        <taxon>Metazoa</taxon>
        <taxon>Ecdysozoa</taxon>
        <taxon>Nematoda</taxon>
        <taxon>Chromadorea</taxon>
        <taxon>Rhabditida</taxon>
        <taxon>Rhabditina</taxon>
        <taxon>Rhabditomorpha</taxon>
        <taxon>Rhabditoidea</taxon>
        <taxon>Rhabditidae</taxon>
        <taxon>Peloderinae</taxon>
        <taxon>Caenorhabditis</taxon>
    </lineage>
</organism>
<evidence type="ECO:0000313" key="2">
    <source>
        <dbReference type="EMBL" id="UMM30769.1"/>
    </source>
</evidence>
<evidence type="ECO:0000313" key="3">
    <source>
        <dbReference type="Proteomes" id="UP000829354"/>
    </source>
</evidence>
<dbReference type="Proteomes" id="UP000829354">
    <property type="component" value="Chromosome IV"/>
</dbReference>
<accession>A0AAE9JGE6</accession>
<gene>
    <name evidence="2" type="ORF">L5515_012513</name>
</gene>
<dbReference type="AlphaFoldDB" id="A0AAE9JGE6"/>
<proteinExistence type="predicted"/>
<feature type="domain" description="Sdz-33 F-box" evidence="1">
    <location>
        <begin position="5"/>
        <end position="33"/>
    </location>
</feature>
<reference evidence="2 3" key="1">
    <citation type="submission" date="2022-04" db="EMBL/GenBank/DDBJ databases">
        <title>Chromosome-level reference genomes for two strains of Caenorhabditis briggsae: an improved platform for comparative genomics.</title>
        <authorList>
            <person name="Stevens L."/>
            <person name="Andersen E."/>
        </authorList>
    </citation>
    <scope>NUCLEOTIDE SEQUENCE [LARGE SCALE GENOMIC DNA]</scope>
    <source>
        <strain evidence="2">VX34</strain>
        <tissue evidence="2">Whole-organism</tissue>
    </source>
</reference>
<name>A0AAE9JGE6_CAEBR</name>
<dbReference type="InterPro" id="IPR012885">
    <property type="entry name" value="F-box_Sdz-33"/>
</dbReference>
<keyword evidence="3" id="KW-1185">Reference proteome</keyword>
<evidence type="ECO:0000259" key="1">
    <source>
        <dbReference type="Pfam" id="PF07735"/>
    </source>
</evidence>
<dbReference type="Pfam" id="PF07735">
    <property type="entry name" value="FBA_2"/>
    <property type="match status" value="1"/>
</dbReference>
<dbReference type="EMBL" id="CP092623">
    <property type="protein sequence ID" value="UMM30769.1"/>
    <property type="molecule type" value="Genomic_DNA"/>
</dbReference>
<sequence length="69" mass="8269">MCCFKKEMSINDLNRFFKLWIKGSNPRLKDLSIYLPTEIIPNCLAERIKINRNKGRRSKQVHNQKCSWD</sequence>